<dbReference type="CDD" id="cd00093">
    <property type="entry name" value="HTH_XRE"/>
    <property type="match status" value="1"/>
</dbReference>
<evidence type="ECO:0000313" key="4">
    <source>
        <dbReference type="Proteomes" id="UP000295621"/>
    </source>
</evidence>
<dbReference type="SUPFAM" id="SSF51182">
    <property type="entry name" value="RmlC-like cupins"/>
    <property type="match status" value="1"/>
</dbReference>
<dbReference type="GO" id="GO:0003700">
    <property type="term" value="F:DNA-binding transcription factor activity"/>
    <property type="evidence" value="ECO:0007669"/>
    <property type="project" value="TreeGrafter"/>
</dbReference>
<feature type="domain" description="HTH cro/C1-type" evidence="2">
    <location>
        <begin position="13"/>
        <end position="67"/>
    </location>
</feature>
<dbReference type="PANTHER" id="PTHR46797:SF2">
    <property type="entry name" value="TRANSCRIPTIONAL REGULATOR"/>
    <property type="match status" value="1"/>
</dbReference>
<proteinExistence type="predicted"/>
<dbReference type="InterPro" id="IPR001387">
    <property type="entry name" value="Cro/C1-type_HTH"/>
</dbReference>
<protein>
    <submittedName>
        <fullName evidence="3">XRE family transcriptional regulator</fullName>
    </submittedName>
</protein>
<dbReference type="InterPro" id="IPR013096">
    <property type="entry name" value="Cupin_2"/>
</dbReference>
<gene>
    <name evidence="3" type="ORF">E1212_18220</name>
</gene>
<dbReference type="Pfam" id="PF07883">
    <property type="entry name" value="Cupin_2"/>
    <property type="match status" value="1"/>
</dbReference>
<keyword evidence="4" id="KW-1185">Reference proteome</keyword>
<dbReference type="Pfam" id="PF01381">
    <property type="entry name" value="HTH_3"/>
    <property type="match status" value="1"/>
</dbReference>
<dbReference type="RefSeq" id="WP_131985017.1">
    <property type="nucleotide sequence ID" value="NZ_SMKL01000042.1"/>
</dbReference>
<dbReference type="OrthoDB" id="513181at2"/>
<dbReference type="InterPro" id="IPR050807">
    <property type="entry name" value="TransReg_Diox_bact_type"/>
</dbReference>
<comment type="caution">
    <text evidence="3">The sequence shown here is derived from an EMBL/GenBank/DDBJ whole genome shotgun (WGS) entry which is preliminary data.</text>
</comment>
<dbReference type="InterPro" id="IPR010982">
    <property type="entry name" value="Lambda_DNA-bd_dom_sf"/>
</dbReference>
<dbReference type="PROSITE" id="PS50943">
    <property type="entry name" value="HTH_CROC1"/>
    <property type="match status" value="1"/>
</dbReference>
<dbReference type="InterPro" id="IPR014710">
    <property type="entry name" value="RmlC-like_jellyroll"/>
</dbReference>
<dbReference type="SMART" id="SM00530">
    <property type="entry name" value="HTH_XRE"/>
    <property type="match status" value="1"/>
</dbReference>
<dbReference type="EMBL" id="SMKL01000042">
    <property type="protein sequence ID" value="TDC49404.1"/>
    <property type="molecule type" value="Genomic_DNA"/>
</dbReference>
<dbReference type="AlphaFoldDB" id="A0A4R4RJ75"/>
<dbReference type="GO" id="GO:0003677">
    <property type="term" value="F:DNA binding"/>
    <property type="evidence" value="ECO:0007669"/>
    <property type="project" value="UniProtKB-KW"/>
</dbReference>
<dbReference type="CDD" id="cd02209">
    <property type="entry name" value="cupin_XRE_C"/>
    <property type="match status" value="1"/>
</dbReference>
<accession>A0A4R4RJ75</accession>
<sequence length="259" mass="26948">MSPSAVPPIGERIRHERMRKGVSARGLAREIGVSASLISQIETDKSQPSVSTLYAITTALGISVEDIFAPVDGVGGSVADSVGDGVEPGAGLAVPPAEVAVPPAEVAVSPSEVAAPPGDVVPDQAPTSVPETISALRMLGSTRRRVGPVVRAAEREVLTLDSGVTWELLGQVPDAHTDFLRITYQPGGSSSSGAGLLMRHSGTEYGHVLSGELVLTLGFEEHHLRAGDSVSFDSTMPHSYRNDGTEPAVGIWFVLERSA</sequence>
<evidence type="ECO:0000259" key="2">
    <source>
        <dbReference type="PROSITE" id="PS50943"/>
    </source>
</evidence>
<dbReference type="Gene3D" id="1.10.260.40">
    <property type="entry name" value="lambda repressor-like DNA-binding domains"/>
    <property type="match status" value="1"/>
</dbReference>
<dbReference type="SUPFAM" id="SSF47413">
    <property type="entry name" value="lambda repressor-like DNA-binding domains"/>
    <property type="match status" value="1"/>
</dbReference>
<keyword evidence="1" id="KW-0238">DNA-binding</keyword>
<name>A0A4R4RJ75_9ACTN</name>
<dbReference type="Proteomes" id="UP000295621">
    <property type="component" value="Unassembled WGS sequence"/>
</dbReference>
<evidence type="ECO:0000256" key="1">
    <source>
        <dbReference type="ARBA" id="ARBA00023125"/>
    </source>
</evidence>
<evidence type="ECO:0000313" key="3">
    <source>
        <dbReference type="EMBL" id="TDC49404.1"/>
    </source>
</evidence>
<dbReference type="InterPro" id="IPR011051">
    <property type="entry name" value="RmlC_Cupin_sf"/>
</dbReference>
<reference evidence="3 4" key="1">
    <citation type="submission" date="2019-02" db="EMBL/GenBank/DDBJ databases">
        <title>Draft genome sequences of novel Actinobacteria.</title>
        <authorList>
            <person name="Sahin N."/>
            <person name="Ay H."/>
            <person name="Saygin H."/>
        </authorList>
    </citation>
    <scope>NUCLEOTIDE SEQUENCE [LARGE SCALE GENOMIC DNA]</scope>
    <source>
        <strain evidence="3 4">KC603</strain>
    </source>
</reference>
<organism evidence="3 4">
    <name type="scientific">Jiangella ureilytica</name>
    <dbReference type="NCBI Taxonomy" id="2530374"/>
    <lineage>
        <taxon>Bacteria</taxon>
        <taxon>Bacillati</taxon>
        <taxon>Actinomycetota</taxon>
        <taxon>Actinomycetes</taxon>
        <taxon>Jiangellales</taxon>
        <taxon>Jiangellaceae</taxon>
        <taxon>Jiangella</taxon>
    </lineage>
</organism>
<dbReference type="GO" id="GO:0005829">
    <property type="term" value="C:cytosol"/>
    <property type="evidence" value="ECO:0007669"/>
    <property type="project" value="TreeGrafter"/>
</dbReference>
<dbReference type="Gene3D" id="2.60.120.10">
    <property type="entry name" value="Jelly Rolls"/>
    <property type="match status" value="1"/>
</dbReference>
<dbReference type="PANTHER" id="PTHR46797">
    <property type="entry name" value="HTH-TYPE TRANSCRIPTIONAL REGULATOR"/>
    <property type="match status" value="1"/>
</dbReference>